<dbReference type="NCBIfam" id="TIGR01640">
    <property type="entry name" value="F_box_assoc_1"/>
    <property type="match status" value="1"/>
</dbReference>
<gene>
    <name evidence="2" type="ORF">TIFTF001_006052</name>
</gene>
<keyword evidence="3" id="KW-1185">Reference proteome</keyword>
<dbReference type="Pfam" id="PF07734">
    <property type="entry name" value="FBA_1"/>
    <property type="match status" value="1"/>
</dbReference>
<sequence length="401" mass="46025">MEKAEKEDVLVCRFDGDSAKEMLSQLGAEDLMRHRSLSSFFRDLIDDAHFIETHLQNSIAKTSNCGVLLWNKAYYWLDLQELEKKGVANATQLQQPLKEFGDSSVFGSCRGLVSIIDDQGYLAIWNPTTRYYRKLPSPPVVFASWVKKKNQFQNQASPTSRSVLGFGSAEEEDKKDLKVVRITQFLRGNTTFESHVRVYSSNRSSWGRVDPCPYVLLSDDFGILVQENLLWIMAKDRSPNAEMVITAFNLQKKEFTQVAWPQIEDFGADHVSKTVLGVLGGKLCLTRHLPIKIEIWVMDEYANVDSWSMKFRILGPIPDLLPIHLLGNGKLLLYERDSSLHLYDLENQDFDVSVRAGLKCVTRALICYKSLVRLDTNWKEVPQTWQMIKTNKRRTRGLRKH</sequence>
<name>A0AA88A3B6_FICCA</name>
<dbReference type="AlphaFoldDB" id="A0AA88A3B6"/>
<protein>
    <recommendedName>
        <fullName evidence="1">F-box associated beta-propeller type 1 domain-containing protein</fullName>
    </recommendedName>
</protein>
<accession>A0AA88A3B6</accession>
<dbReference type="PANTHER" id="PTHR31672">
    <property type="entry name" value="BNACNNG10540D PROTEIN"/>
    <property type="match status" value="1"/>
</dbReference>
<evidence type="ECO:0000313" key="3">
    <source>
        <dbReference type="Proteomes" id="UP001187192"/>
    </source>
</evidence>
<dbReference type="InterPro" id="IPR006527">
    <property type="entry name" value="F-box-assoc_dom_typ1"/>
</dbReference>
<dbReference type="InterPro" id="IPR050796">
    <property type="entry name" value="SCF_F-box_component"/>
</dbReference>
<dbReference type="InterPro" id="IPR017451">
    <property type="entry name" value="F-box-assoc_interact_dom"/>
</dbReference>
<feature type="domain" description="F-box associated beta-propeller type 1" evidence="1">
    <location>
        <begin position="99"/>
        <end position="333"/>
    </location>
</feature>
<dbReference type="PANTHER" id="PTHR31672:SF13">
    <property type="entry name" value="F-BOX PROTEIN CPR30-LIKE"/>
    <property type="match status" value="1"/>
</dbReference>
<evidence type="ECO:0000259" key="1">
    <source>
        <dbReference type="Pfam" id="PF07734"/>
    </source>
</evidence>
<dbReference type="Proteomes" id="UP001187192">
    <property type="component" value="Unassembled WGS sequence"/>
</dbReference>
<comment type="caution">
    <text evidence="2">The sequence shown here is derived from an EMBL/GenBank/DDBJ whole genome shotgun (WGS) entry which is preliminary data.</text>
</comment>
<proteinExistence type="predicted"/>
<dbReference type="EMBL" id="BTGU01000006">
    <property type="protein sequence ID" value="GMN36481.1"/>
    <property type="molecule type" value="Genomic_DNA"/>
</dbReference>
<reference evidence="2" key="1">
    <citation type="submission" date="2023-07" db="EMBL/GenBank/DDBJ databases">
        <title>draft genome sequence of fig (Ficus carica).</title>
        <authorList>
            <person name="Takahashi T."/>
            <person name="Nishimura K."/>
        </authorList>
    </citation>
    <scope>NUCLEOTIDE SEQUENCE</scope>
</reference>
<organism evidence="2 3">
    <name type="scientific">Ficus carica</name>
    <name type="common">Common fig</name>
    <dbReference type="NCBI Taxonomy" id="3494"/>
    <lineage>
        <taxon>Eukaryota</taxon>
        <taxon>Viridiplantae</taxon>
        <taxon>Streptophyta</taxon>
        <taxon>Embryophyta</taxon>
        <taxon>Tracheophyta</taxon>
        <taxon>Spermatophyta</taxon>
        <taxon>Magnoliopsida</taxon>
        <taxon>eudicotyledons</taxon>
        <taxon>Gunneridae</taxon>
        <taxon>Pentapetalae</taxon>
        <taxon>rosids</taxon>
        <taxon>fabids</taxon>
        <taxon>Rosales</taxon>
        <taxon>Moraceae</taxon>
        <taxon>Ficeae</taxon>
        <taxon>Ficus</taxon>
    </lineage>
</organism>
<evidence type="ECO:0000313" key="2">
    <source>
        <dbReference type="EMBL" id="GMN36481.1"/>
    </source>
</evidence>